<gene>
    <name evidence="1" type="ORF">BaRGS_00016418</name>
</gene>
<sequence length="133" mass="15302">MVHLHASLTLITGLQIRGRVETCGIQVSHKFINIPLSPAIVISGGKEVYNCLANDQLVLTVRKPRSTKCLSEMELVKYLRGKTLYVYTRNRRRLQCASKKLTIKNKDKAFILVSGENDAMFKDILREKRVWWK</sequence>
<dbReference type="AlphaFoldDB" id="A0ABD0KZ89"/>
<reference evidence="1 2" key="1">
    <citation type="journal article" date="2023" name="Sci. Data">
        <title>Genome assembly of the Korean intertidal mud-creeper Batillaria attramentaria.</title>
        <authorList>
            <person name="Patra A.K."/>
            <person name="Ho P.T."/>
            <person name="Jun S."/>
            <person name="Lee S.J."/>
            <person name="Kim Y."/>
            <person name="Won Y.J."/>
        </authorList>
    </citation>
    <scope>NUCLEOTIDE SEQUENCE [LARGE SCALE GENOMIC DNA]</scope>
    <source>
        <strain evidence="1">Wonlab-2016</strain>
    </source>
</reference>
<accession>A0ABD0KZ89</accession>
<keyword evidence="2" id="KW-1185">Reference proteome</keyword>
<organism evidence="1 2">
    <name type="scientific">Batillaria attramentaria</name>
    <dbReference type="NCBI Taxonomy" id="370345"/>
    <lineage>
        <taxon>Eukaryota</taxon>
        <taxon>Metazoa</taxon>
        <taxon>Spiralia</taxon>
        <taxon>Lophotrochozoa</taxon>
        <taxon>Mollusca</taxon>
        <taxon>Gastropoda</taxon>
        <taxon>Caenogastropoda</taxon>
        <taxon>Sorbeoconcha</taxon>
        <taxon>Cerithioidea</taxon>
        <taxon>Batillariidae</taxon>
        <taxon>Batillaria</taxon>
    </lineage>
</organism>
<evidence type="ECO:0000313" key="2">
    <source>
        <dbReference type="Proteomes" id="UP001519460"/>
    </source>
</evidence>
<dbReference type="Proteomes" id="UP001519460">
    <property type="component" value="Unassembled WGS sequence"/>
</dbReference>
<evidence type="ECO:0000313" key="1">
    <source>
        <dbReference type="EMBL" id="KAK7492321.1"/>
    </source>
</evidence>
<comment type="caution">
    <text evidence="1">The sequence shown here is derived from an EMBL/GenBank/DDBJ whole genome shotgun (WGS) entry which is preliminary data.</text>
</comment>
<name>A0ABD0KZ89_9CAEN</name>
<dbReference type="EMBL" id="JACVVK020000104">
    <property type="protein sequence ID" value="KAK7492321.1"/>
    <property type="molecule type" value="Genomic_DNA"/>
</dbReference>
<protein>
    <submittedName>
        <fullName evidence="1">Uncharacterized protein</fullName>
    </submittedName>
</protein>
<proteinExistence type="predicted"/>